<dbReference type="PROSITE" id="PS00467">
    <property type="entry name" value="RIBOSOMAL_L2"/>
    <property type="match status" value="1"/>
</dbReference>
<evidence type="ECO:0000313" key="14">
    <source>
        <dbReference type="Proteomes" id="UP001152795"/>
    </source>
</evidence>
<dbReference type="GO" id="GO:0019843">
    <property type="term" value="F:rRNA binding"/>
    <property type="evidence" value="ECO:0007669"/>
    <property type="project" value="UniProtKB-KW"/>
</dbReference>
<keyword evidence="5" id="KW-0694">RNA-binding</keyword>
<evidence type="ECO:0000259" key="11">
    <source>
        <dbReference type="SMART" id="SM01382"/>
    </source>
</evidence>
<dbReference type="OrthoDB" id="10267824at2759"/>
<dbReference type="InterPro" id="IPR014726">
    <property type="entry name" value="Ribosomal_uL2_dom3"/>
</dbReference>
<dbReference type="Pfam" id="PF03947">
    <property type="entry name" value="Ribosomal_L2_C"/>
    <property type="match status" value="1"/>
</dbReference>
<evidence type="ECO:0000256" key="2">
    <source>
        <dbReference type="ARBA" id="ARBA00005636"/>
    </source>
</evidence>
<dbReference type="PANTHER" id="PTHR13691">
    <property type="entry name" value="RIBOSOMAL PROTEIN L2"/>
    <property type="match status" value="1"/>
</dbReference>
<dbReference type="InterPro" id="IPR023672">
    <property type="entry name" value="Ribosomal_uL2_arc_euk"/>
</dbReference>
<keyword evidence="7" id="KW-0687">Ribonucleoprotein</keyword>
<dbReference type="SUPFAM" id="SSF50249">
    <property type="entry name" value="Nucleic acid-binding proteins"/>
    <property type="match status" value="1"/>
</dbReference>
<dbReference type="FunFam" id="2.40.50.140:FF:000581">
    <property type="entry name" value="Ribosomal protein L8"/>
    <property type="match status" value="1"/>
</dbReference>
<accession>A0A6S7GB52</accession>
<dbReference type="Proteomes" id="UP001152795">
    <property type="component" value="Unassembled WGS sequence"/>
</dbReference>
<protein>
    <recommendedName>
        <fullName evidence="9">Large ribosomal subunit protein uL2</fullName>
    </recommendedName>
    <alternativeName>
        <fullName evidence="10">60S ribosomal protein L8</fullName>
    </alternativeName>
</protein>
<sequence>MGRVIRGQRKGAGSVFRSHTKHRKGAAKLRVLDYAERHGYIKGVIKDIIHDPGRGAPLAVVVFRDPYRYQLRKELFVATEGMYTGQFVYCGKKATLQVGNCLPVGQMPEGTIICNVEEKTGDGGAMARASGNYATVISHNVDTKKTRIKLPSGIKRVVPSANRALVGIVAGGGRIEKPMLKAGRAYHKYKVKRNCWPRVRGVAMNPVEHPHGGGNHQHIGKPSTMRRDASAGRKVGLIAARRTGRIRGGKKQLKADLKEGEK</sequence>
<dbReference type="Gene3D" id="2.40.50.140">
    <property type="entry name" value="Nucleic acid-binding proteins"/>
    <property type="match status" value="1"/>
</dbReference>
<dbReference type="EMBL" id="CACRXK020001449">
    <property type="protein sequence ID" value="CAB3989238.1"/>
    <property type="molecule type" value="Genomic_DNA"/>
</dbReference>
<dbReference type="GO" id="GO:0022625">
    <property type="term" value="C:cytosolic large ribosomal subunit"/>
    <property type="evidence" value="ECO:0007669"/>
    <property type="project" value="UniProtKB-ARBA"/>
</dbReference>
<feature type="domain" description="Large ribosomal subunit protein uL2 C-terminal" evidence="11">
    <location>
        <begin position="96"/>
        <end position="231"/>
    </location>
</feature>
<evidence type="ECO:0000256" key="10">
    <source>
        <dbReference type="ARBA" id="ARBA00035350"/>
    </source>
</evidence>
<dbReference type="InterPro" id="IPR022666">
    <property type="entry name" value="Ribosomal_uL2_RNA-bd_dom"/>
</dbReference>
<keyword evidence="6" id="KW-0689">Ribosomal protein</keyword>
<evidence type="ECO:0000259" key="12">
    <source>
        <dbReference type="SMART" id="SM01383"/>
    </source>
</evidence>
<dbReference type="SMART" id="SM01382">
    <property type="entry name" value="Ribosomal_L2_C"/>
    <property type="match status" value="1"/>
</dbReference>
<evidence type="ECO:0000313" key="13">
    <source>
        <dbReference type="EMBL" id="CAB3989238.1"/>
    </source>
</evidence>
<dbReference type="FunFam" id="2.30.30.30:FF:000006">
    <property type="entry name" value="60S ribosomal protein L8"/>
    <property type="match status" value="1"/>
</dbReference>
<dbReference type="InterPro" id="IPR008991">
    <property type="entry name" value="Translation_prot_SH3-like_sf"/>
</dbReference>
<evidence type="ECO:0000256" key="3">
    <source>
        <dbReference type="ARBA" id="ARBA00022490"/>
    </source>
</evidence>
<dbReference type="Gene3D" id="2.30.30.30">
    <property type="match status" value="1"/>
</dbReference>
<dbReference type="FunFam" id="4.10.950.10:FF:000002">
    <property type="entry name" value="60S ribosomal protein L2"/>
    <property type="match status" value="1"/>
</dbReference>
<dbReference type="NCBIfam" id="NF007180">
    <property type="entry name" value="PRK09612.1"/>
    <property type="match status" value="1"/>
</dbReference>
<dbReference type="Gene3D" id="4.10.950.10">
    <property type="entry name" value="Ribosomal protein L2, domain 3"/>
    <property type="match status" value="1"/>
</dbReference>
<gene>
    <name evidence="13" type="ORF">PACLA_8A033698</name>
</gene>
<organism evidence="13 14">
    <name type="scientific">Paramuricea clavata</name>
    <name type="common">Red gorgonian</name>
    <name type="synonym">Violescent sea-whip</name>
    <dbReference type="NCBI Taxonomy" id="317549"/>
    <lineage>
        <taxon>Eukaryota</taxon>
        <taxon>Metazoa</taxon>
        <taxon>Cnidaria</taxon>
        <taxon>Anthozoa</taxon>
        <taxon>Octocorallia</taxon>
        <taxon>Malacalcyonacea</taxon>
        <taxon>Plexauridae</taxon>
        <taxon>Paramuricea</taxon>
    </lineage>
</organism>
<evidence type="ECO:0000256" key="1">
    <source>
        <dbReference type="ARBA" id="ARBA00004496"/>
    </source>
</evidence>
<comment type="caution">
    <text evidence="13">The sequence shown here is derived from an EMBL/GenBank/DDBJ whole genome shotgun (WGS) entry which is preliminary data.</text>
</comment>
<comment type="similarity">
    <text evidence="2">Belongs to the universal ribosomal protein uL2 family.</text>
</comment>
<dbReference type="AlphaFoldDB" id="A0A6S7GB52"/>
<dbReference type="InterPro" id="IPR022671">
    <property type="entry name" value="Ribosomal_uL2_CS"/>
</dbReference>
<dbReference type="HAMAP" id="MF_01320_A">
    <property type="entry name" value="Ribosomal_uL2_A"/>
    <property type="match status" value="1"/>
</dbReference>
<dbReference type="GO" id="GO:0002181">
    <property type="term" value="P:cytoplasmic translation"/>
    <property type="evidence" value="ECO:0007669"/>
    <property type="project" value="TreeGrafter"/>
</dbReference>
<comment type="function">
    <text evidence="8">Component of the large ribosomal subunit. The ribosome is a large ribonucleoprotein complex responsible for the synthesis of proteins in the cell.</text>
</comment>
<reference evidence="13" key="1">
    <citation type="submission" date="2020-04" db="EMBL/GenBank/DDBJ databases">
        <authorList>
            <person name="Alioto T."/>
            <person name="Alioto T."/>
            <person name="Gomez Garrido J."/>
        </authorList>
    </citation>
    <scope>NUCLEOTIDE SEQUENCE</scope>
    <source>
        <strain evidence="13">A484AB</strain>
    </source>
</reference>
<dbReference type="GO" id="GO:0003735">
    <property type="term" value="F:structural constituent of ribosome"/>
    <property type="evidence" value="ECO:0007669"/>
    <property type="project" value="InterPro"/>
</dbReference>
<keyword evidence="4" id="KW-0699">rRNA-binding</keyword>
<dbReference type="InterPro" id="IPR002171">
    <property type="entry name" value="Ribosomal_uL2"/>
</dbReference>
<evidence type="ECO:0000256" key="7">
    <source>
        <dbReference type="ARBA" id="ARBA00023274"/>
    </source>
</evidence>
<name>A0A6S7GB52_PARCT</name>
<evidence type="ECO:0000256" key="5">
    <source>
        <dbReference type="ARBA" id="ARBA00022884"/>
    </source>
</evidence>
<proteinExistence type="inferred from homology"/>
<dbReference type="InterPro" id="IPR014722">
    <property type="entry name" value="Rib_uL2_dom2"/>
</dbReference>
<dbReference type="InterPro" id="IPR022669">
    <property type="entry name" value="Ribosomal_uL2_C"/>
</dbReference>
<dbReference type="PANTHER" id="PTHR13691:SF16">
    <property type="entry name" value="LARGE RIBOSOMAL SUBUNIT PROTEIN UL2"/>
    <property type="match status" value="1"/>
</dbReference>
<keyword evidence="3" id="KW-0963">Cytoplasm</keyword>
<keyword evidence="14" id="KW-1185">Reference proteome</keyword>
<dbReference type="Pfam" id="PF00181">
    <property type="entry name" value="Ribosomal_L2_N"/>
    <property type="match status" value="1"/>
</dbReference>
<dbReference type="PIRSF" id="PIRSF002158">
    <property type="entry name" value="Ribosomal_L2"/>
    <property type="match status" value="1"/>
</dbReference>
<evidence type="ECO:0000256" key="8">
    <source>
        <dbReference type="ARBA" id="ARBA00034092"/>
    </source>
</evidence>
<evidence type="ECO:0000256" key="6">
    <source>
        <dbReference type="ARBA" id="ARBA00022980"/>
    </source>
</evidence>
<dbReference type="SMART" id="SM01383">
    <property type="entry name" value="Ribosomal_L2"/>
    <property type="match status" value="1"/>
</dbReference>
<feature type="domain" description="Large ribosomal subunit protein uL2 RNA-binding" evidence="12">
    <location>
        <begin position="11"/>
        <end position="90"/>
    </location>
</feature>
<dbReference type="InterPro" id="IPR012340">
    <property type="entry name" value="NA-bd_OB-fold"/>
</dbReference>
<comment type="subcellular location">
    <subcellularLocation>
        <location evidence="1">Cytoplasm</location>
    </subcellularLocation>
</comment>
<evidence type="ECO:0000256" key="9">
    <source>
        <dbReference type="ARBA" id="ARBA00035242"/>
    </source>
</evidence>
<dbReference type="SUPFAM" id="SSF50104">
    <property type="entry name" value="Translation proteins SH3-like domain"/>
    <property type="match status" value="1"/>
</dbReference>
<evidence type="ECO:0000256" key="4">
    <source>
        <dbReference type="ARBA" id="ARBA00022730"/>
    </source>
</evidence>